<feature type="repeat" description="RCC1" evidence="2">
    <location>
        <begin position="368"/>
        <end position="428"/>
    </location>
</feature>
<dbReference type="SUPFAM" id="SSF50985">
    <property type="entry name" value="RCC1/BLIP-II"/>
    <property type="match status" value="2"/>
</dbReference>
<organism evidence="3 4">
    <name type="scientific">Microbotryum intermedium</name>
    <dbReference type="NCBI Taxonomy" id="269621"/>
    <lineage>
        <taxon>Eukaryota</taxon>
        <taxon>Fungi</taxon>
        <taxon>Dikarya</taxon>
        <taxon>Basidiomycota</taxon>
        <taxon>Pucciniomycotina</taxon>
        <taxon>Microbotryomycetes</taxon>
        <taxon>Microbotryales</taxon>
        <taxon>Microbotryaceae</taxon>
        <taxon>Microbotryum</taxon>
    </lineage>
</organism>
<dbReference type="InterPro" id="IPR051210">
    <property type="entry name" value="Ub_ligase/GEF_domain"/>
</dbReference>
<dbReference type="Gene3D" id="2.130.10.30">
    <property type="entry name" value="Regulator of chromosome condensation 1/beta-lactamase-inhibitor protein II"/>
    <property type="match status" value="2"/>
</dbReference>
<keyword evidence="1" id="KW-0677">Repeat</keyword>
<evidence type="ECO:0000256" key="2">
    <source>
        <dbReference type="PROSITE-ProRule" id="PRU00235"/>
    </source>
</evidence>
<gene>
    <name evidence="3" type="ORF">BQ2448_3612</name>
</gene>
<name>A0A238FAH0_9BASI</name>
<feature type="repeat" description="RCC1" evidence="2">
    <location>
        <begin position="1"/>
        <end position="60"/>
    </location>
</feature>
<evidence type="ECO:0000256" key="1">
    <source>
        <dbReference type="ARBA" id="ARBA00022737"/>
    </source>
</evidence>
<dbReference type="PROSITE" id="PS50012">
    <property type="entry name" value="RCC1_3"/>
    <property type="match status" value="4"/>
</dbReference>
<dbReference type="EMBL" id="FMSP01000006">
    <property type="protein sequence ID" value="SCV70850.1"/>
    <property type="molecule type" value="Genomic_DNA"/>
</dbReference>
<dbReference type="Pfam" id="PF00415">
    <property type="entry name" value="RCC1"/>
    <property type="match status" value="3"/>
</dbReference>
<keyword evidence="4" id="KW-1185">Reference proteome</keyword>
<evidence type="ECO:0000313" key="3">
    <source>
        <dbReference type="EMBL" id="SCV70850.1"/>
    </source>
</evidence>
<protein>
    <submittedName>
        <fullName evidence="3">BQ2448_3612 protein</fullName>
    </submittedName>
</protein>
<sequence>MPLYSAGSNSHGQLAHQNQLDAHRFQPCQFTQNDSGQIIIVKDVHALAFGANHTLALCSYTSTCSNTDKGEVWMVGLWGCGSNQRGQLGPLTRIEKEVMTSFVPIPLSGLLACVSEQERRQYGIQLAPHAQDSKYSIVSIACAWQTSFVHVRPERPDENAALGRTSDFILAFGANDWNERGRPSPKILESSPINIIPFNHNSKSSSLRITSLVSGPRHVLAIVQESSASGTSTSRVLGWGASRHGQVGPVVGASSSSQGGNNFKPPTTLERPCELHFLDSEQEERSIGSSSHRPVDLAVGRDHSIVLFQNRIDPSVRYVALFGSNKQKQIQMRHTPQVGEGSTLVRLDKEVNQVCASWTSSFFLHHDGTVHSFGSNTKGQLGRSDSTCEHTSTFSSYATFPTSTPNVKGVRITFLATGSEHVLAQEGQTGDVWGWGWNEHGNLGLSHTEDVRVPEMVWSAKEKGRVRRIWCGNATSFVLVSQEVLNG</sequence>
<dbReference type="InterPro" id="IPR000408">
    <property type="entry name" value="Reg_chr_condens"/>
</dbReference>
<feature type="repeat" description="RCC1" evidence="2">
    <location>
        <begin position="430"/>
        <end position="482"/>
    </location>
</feature>
<proteinExistence type="predicted"/>
<dbReference type="STRING" id="269621.A0A238FAH0"/>
<dbReference type="PANTHER" id="PTHR22870">
    <property type="entry name" value="REGULATOR OF CHROMOSOME CONDENSATION"/>
    <property type="match status" value="1"/>
</dbReference>
<evidence type="ECO:0000313" key="4">
    <source>
        <dbReference type="Proteomes" id="UP000198372"/>
    </source>
</evidence>
<dbReference type="OrthoDB" id="5370059at2759"/>
<reference evidence="4" key="1">
    <citation type="submission" date="2016-09" db="EMBL/GenBank/DDBJ databases">
        <authorList>
            <person name="Jeantristanb JTB J.-T."/>
            <person name="Ricardo R."/>
        </authorList>
    </citation>
    <scope>NUCLEOTIDE SEQUENCE [LARGE SCALE GENOMIC DNA]</scope>
</reference>
<dbReference type="InterPro" id="IPR009091">
    <property type="entry name" value="RCC1/BLIP-II"/>
</dbReference>
<dbReference type="AlphaFoldDB" id="A0A238FAH0"/>
<dbReference type="Proteomes" id="UP000198372">
    <property type="component" value="Unassembled WGS sequence"/>
</dbReference>
<accession>A0A238FAH0</accession>
<dbReference type="PANTHER" id="PTHR22870:SF466">
    <property type="entry name" value="ANKYRIN REPEAT-CONTAINING PROTEIN"/>
    <property type="match status" value="1"/>
</dbReference>
<feature type="repeat" description="RCC1" evidence="2">
    <location>
        <begin position="234"/>
        <end position="310"/>
    </location>
</feature>